<dbReference type="EMBL" id="OCMT01000002">
    <property type="protein sequence ID" value="SOD14004.1"/>
    <property type="molecule type" value="Genomic_DNA"/>
</dbReference>
<gene>
    <name evidence="1" type="ORF">SAMN06297358_1354</name>
</gene>
<evidence type="ECO:0000313" key="1">
    <source>
        <dbReference type="EMBL" id="SOD14004.1"/>
    </source>
</evidence>
<organism evidence="1 2">
    <name type="scientific">Pedobacter xixiisoli</name>
    <dbReference type="NCBI Taxonomy" id="1476464"/>
    <lineage>
        <taxon>Bacteria</taxon>
        <taxon>Pseudomonadati</taxon>
        <taxon>Bacteroidota</taxon>
        <taxon>Sphingobacteriia</taxon>
        <taxon>Sphingobacteriales</taxon>
        <taxon>Sphingobacteriaceae</taxon>
        <taxon>Pedobacter</taxon>
    </lineage>
</organism>
<dbReference type="Proteomes" id="UP000219281">
    <property type="component" value="Unassembled WGS sequence"/>
</dbReference>
<dbReference type="AlphaFoldDB" id="A0A285ZWJ0"/>
<sequence>MLNECMNRDNIVIGGMDQLSTHLKNRFVQISAITESSDGTYFMLDFAPDTAKLNLLIKQMDAFIKGYIAVNGDPAQAYGFNVNCGRKLINNIWYNDPEFGHRIEMQINGRHQKLFVVDVMGGTGDYSVFNQDFEYLGEIYMFANEDEEDYGIFAEPDWSSPNKWRASTKLLKPYLKRIIELVNGSLKQGVELIPTV</sequence>
<protein>
    <submittedName>
        <fullName evidence="1">Uncharacterized protein</fullName>
    </submittedName>
</protein>
<accession>A0A285ZWJ0</accession>
<evidence type="ECO:0000313" key="2">
    <source>
        <dbReference type="Proteomes" id="UP000219281"/>
    </source>
</evidence>
<keyword evidence="2" id="KW-1185">Reference proteome</keyword>
<name>A0A285ZWJ0_9SPHI</name>
<proteinExistence type="predicted"/>
<reference evidence="2" key="1">
    <citation type="submission" date="2017-09" db="EMBL/GenBank/DDBJ databases">
        <authorList>
            <person name="Varghese N."/>
            <person name="Submissions S."/>
        </authorList>
    </citation>
    <scope>NUCLEOTIDE SEQUENCE [LARGE SCALE GENOMIC DNA]</scope>
    <source>
        <strain evidence="2">CGMCC 1.12803</strain>
    </source>
</reference>